<reference evidence="1 2" key="1">
    <citation type="journal article" date="2009" name="Science">
        <title>Genome sequence, comparative analysis, and population genetics of the domestic horse.</title>
        <authorList>
            <consortium name="Broad Institute Genome Sequencing Platform"/>
            <consortium name="Broad Institute Whole Genome Assembly Team"/>
            <person name="Wade C.M."/>
            <person name="Giulotto E."/>
            <person name="Sigurdsson S."/>
            <person name="Zoli M."/>
            <person name="Gnerre S."/>
            <person name="Imsland F."/>
            <person name="Lear T.L."/>
            <person name="Adelson D.L."/>
            <person name="Bailey E."/>
            <person name="Bellone R.R."/>
            <person name="Bloecker H."/>
            <person name="Distl O."/>
            <person name="Edgar R.C."/>
            <person name="Garber M."/>
            <person name="Leeb T."/>
            <person name="Mauceli E."/>
            <person name="MacLeod J.N."/>
            <person name="Penedo M.C.T."/>
            <person name="Raison J.M."/>
            <person name="Sharpe T."/>
            <person name="Vogel J."/>
            <person name="Andersson L."/>
            <person name="Antczak D.F."/>
            <person name="Biagi T."/>
            <person name="Binns M.M."/>
            <person name="Chowdhary B.P."/>
            <person name="Coleman S.J."/>
            <person name="Della Valle G."/>
            <person name="Fryc S."/>
            <person name="Guerin G."/>
            <person name="Hasegawa T."/>
            <person name="Hill E.W."/>
            <person name="Jurka J."/>
            <person name="Kiialainen A."/>
            <person name="Lindgren G."/>
            <person name="Liu J."/>
            <person name="Magnani E."/>
            <person name="Mickelson J.R."/>
            <person name="Murray J."/>
            <person name="Nergadze S.G."/>
            <person name="Onofrio R."/>
            <person name="Pedroni S."/>
            <person name="Piras M.F."/>
            <person name="Raudsepp T."/>
            <person name="Rocchi M."/>
            <person name="Roeed K.H."/>
            <person name="Ryder O.A."/>
            <person name="Searle S."/>
            <person name="Skow L."/>
            <person name="Swinburne J.E."/>
            <person name="Syvaenen A.C."/>
            <person name="Tozaki T."/>
            <person name="Valberg S.J."/>
            <person name="Vaudin M."/>
            <person name="White J.R."/>
            <person name="Zody M.C."/>
            <person name="Lander E.S."/>
            <person name="Lindblad-Toh K."/>
        </authorList>
    </citation>
    <scope>NUCLEOTIDE SEQUENCE [LARGE SCALE GENOMIC DNA]</scope>
    <source>
        <strain evidence="1 2">Thoroughbred</strain>
    </source>
</reference>
<proteinExistence type="predicted"/>
<dbReference type="PaxDb" id="9796-ENSECAP00000016229"/>
<dbReference type="STRING" id="9796.ENSECAP00000016229"/>
<evidence type="ECO:0000313" key="2">
    <source>
        <dbReference type="Proteomes" id="UP000002281"/>
    </source>
</evidence>
<evidence type="ECO:0000313" key="1">
    <source>
        <dbReference type="Ensembl" id="ENSECAP00000016229.3"/>
    </source>
</evidence>
<dbReference type="VGNC" id="VGNC:51056">
    <property type="gene designation" value="NAT14"/>
</dbReference>
<sequence length="43" mass="4538">MAPNSVCTEKSPRFLSAKPVLFVYGPGREMGGGDEAQRATPQG</sequence>
<accession>F6ZAE4</accession>
<evidence type="ECO:0000313" key="3">
    <source>
        <dbReference type="VGNC" id="VGNC:51056"/>
    </source>
</evidence>
<dbReference type="FunCoup" id="F6ZAE4">
    <property type="interactions" value="913"/>
</dbReference>
<dbReference type="AlphaFoldDB" id="F6ZAE4"/>
<keyword evidence="2" id="KW-1185">Reference proteome</keyword>
<organism evidence="1 2">
    <name type="scientific">Equus caballus</name>
    <name type="common">Horse</name>
    <dbReference type="NCBI Taxonomy" id="9796"/>
    <lineage>
        <taxon>Eukaryota</taxon>
        <taxon>Metazoa</taxon>
        <taxon>Chordata</taxon>
        <taxon>Craniata</taxon>
        <taxon>Vertebrata</taxon>
        <taxon>Euteleostomi</taxon>
        <taxon>Mammalia</taxon>
        <taxon>Eutheria</taxon>
        <taxon>Laurasiatheria</taxon>
        <taxon>Perissodactyla</taxon>
        <taxon>Equidae</taxon>
        <taxon>Equus</taxon>
    </lineage>
</organism>
<reference evidence="1" key="2">
    <citation type="submission" date="2025-08" db="UniProtKB">
        <authorList>
            <consortium name="Ensembl"/>
        </authorList>
    </citation>
    <scope>IDENTIFICATION</scope>
    <source>
        <strain evidence="1">Thoroughbred</strain>
    </source>
</reference>
<protein>
    <submittedName>
        <fullName evidence="1">N-acetyltransferase 14 (putative)</fullName>
    </submittedName>
</protein>
<name>F6ZAE4_HORSE</name>
<dbReference type="Bgee" id="ENSECAG00000018711">
    <property type="expression patterns" value="Expressed in retina and 22 other cell types or tissues"/>
</dbReference>
<reference evidence="1" key="3">
    <citation type="submission" date="2025-09" db="UniProtKB">
        <authorList>
            <consortium name="Ensembl"/>
        </authorList>
    </citation>
    <scope>IDENTIFICATION</scope>
    <source>
        <strain evidence="1">Thoroughbred</strain>
    </source>
</reference>
<dbReference type="InParanoid" id="F6ZAE4"/>
<dbReference type="Ensembl" id="ENSECAT00000019799.3">
    <property type="protein sequence ID" value="ENSECAP00000016229.3"/>
    <property type="gene ID" value="ENSECAG00000018711.3"/>
</dbReference>
<dbReference type="HOGENOM" id="CLU_127402_0_0_1"/>
<dbReference type="Proteomes" id="UP000002281">
    <property type="component" value="Chromosome 10"/>
</dbReference>
<gene>
    <name evidence="3" type="primary">NAT14</name>
</gene>